<name>A0ABP7T918_9SPHN</name>
<gene>
    <name evidence="4" type="ORF">GCM10022280_24180</name>
</gene>
<evidence type="ECO:0000256" key="1">
    <source>
        <dbReference type="SAM" id="MobiDB-lite"/>
    </source>
</evidence>
<dbReference type="Gene3D" id="3.30.70.1070">
    <property type="entry name" value="Sporulation related repeat"/>
    <property type="match status" value="1"/>
</dbReference>
<dbReference type="InterPro" id="IPR007730">
    <property type="entry name" value="SPOR-like_dom"/>
</dbReference>
<evidence type="ECO:0000259" key="3">
    <source>
        <dbReference type="PROSITE" id="PS51724"/>
    </source>
</evidence>
<keyword evidence="2" id="KW-1133">Transmembrane helix</keyword>
<organism evidence="4 5">
    <name type="scientific">Sphingomonas swuensis</name>
    <dbReference type="NCBI Taxonomy" id="977800"/>
    <lineage>
        <taxon>Bacteria</taxon>
        <taxon>Pseudomonadati</taxon>
        <taxon>Pseudomonadota</taxon>
        <taxon>Alphaproteobacteria</taxon>
        <taxon>Sphingomonadales</taxon>
        <taxon>Sphingomonadaceae</taxon>
        <taxon>Sphingomonas</taxon>
    </lineage>
</organism>
<keyword evidence="5" id="KW-1185">Reference proteome</keyword>
<dbReference type="RefSeq" id="WP_344707646.1">
    <property type="nucleotide sequence ID" value="NZ_BAABBQ010000001.1"/>
</dbReference>
<evidence type="ECO:0000256" key="2">
    <source>
        <dbReference type="SAM" id="Phobius"/>
    </source>
</evidence>
<accession>A0ABP7T918</accession>
<reference evidence="5" key="1">
    <citation type="journal article" date="2019" name="Int. J. Syst. Evol. Microbiol.">
        <title>The Global Catalogue of Microorganisms (GCM) 10K type strain sequencing project: providing services to taxonomists for standard genome sequencing and annotation.</title>
        <authorList>
            <consortium name="The Broad Institute Genomics Platform"/>
            <consortium name="The Broad Institute Genome Sequencing Center for Infectious Disease"/>
            <person name="Wu L."/>
            <person name="Ma J."/>
        </authorList>
    </citation>
    <scope>NUCLEOTIDE SEQUENCE [LARGE SCALE GENOMIC DNA]</scope>
    <source>
        <strain evidence="5">JCM 17563</strain>
    </source>
</reference>
<dbReference type="EMBL" id="BAABBQ010000001">
    <property type="protein sequence ID" value="GAA4022664.1"/>
    <property type="molecule type" value="Genomic_DNA"/>
</dbReference>
<feature type="region of interest" description="Disordered" evidence="1">
    <location>
        <begin position="119"/>
        <end position="152"/>
    </location>
</feature>
<feature type="region of interest" description="Disordered" evidence="1">
    <location>
        <begin position="1"/>
        <end position="37"/>
    </location>
</feature>
<proteinExistence type="predicted"/>
<evidence type="ECO:0000313" key="5">
    <source>
        <dbReference type="Proteomes" id="UP001500235"/>
    </source>
</evidence>
<dbReference type="InterPro" id="IPR036680">
    <property type="entry name" value="SPOR-like_sf"/>
</dbReference>
<keyword evidence="2" id="KW-0812">Transmembrane</keyword>
<sequence length="260" mass="28101">MNDGGERLPWLSDEPVLASAGRGQGRTPGDAEALARPPVGSRSMWPFYLLLLLLIGAVGVGAWWLGTRQKEARAPQLPIEEPVAVPVPPVATAPVEVPPPEPVPEPVAETVTSARPPALVRTAPPAPVRTAERSRAAAPTRPESEGRSVFPADEPVTAPLPVTGPQPVVVYHPQTNRGRVIQLGAYPNRTQAEQAWRKVTRRYPYLSTKPRMINTVDVRGLGSARRTRMYRLQLGTSSQAQSAVICQQLERAGQSCVVVY</sequence>
<dbReference type="Pfam" id="PF05036">
    <property type="entry name" value="SPOR"/>
    <property type="match status" value="1"/>
</dbReference>
<evidence type="ECO:0000313" key="4">
    <source>
        <dbReference type="EMBL" id="GAA4022664.1"/>
    </source>
</evidence>
<protein>
    <recommendedName>
        <fullName evidence="3">SPOR domain-containing protein</fullName>
    </recommendedName>
</protein>
<keyword evidence="2" id="KW-0472">Membrane</keyword>
<comment type="caution">
    <text evidence="4">The sequence shown here is derived from an EMBL/GenBank/DDBJ whole genome shotgun (WGS) entry which is preliminary data.</text>
</comment>
<feature type="transmembrane region" description="Helical" evidence="2">
    <location>
        <begin position="45"/>
        <end position="65"/>
    </location>
</feature>
<feature type="domain" description="SPOR" evidence="3">
    <location>
        <begin position="173"/>
        <end position="260"/>
    </location>
</feature>
<dbReference type="PROSITE" id="PS51724">
    <property type="entry name" value="SPOR"/>
    <property type="match status" value="1"/>
</dbReference>
<dbReference type="Proteomes" id="UP001500235">
    <property type="component" value="Unassembled WGS sequence"/>
</dbReference>